<gene>
    <name evidence="2" type="ORF">URODEC1_LOCUS22750</name>
</gene>
<feature type="domain" description="DUF659" evidence="1">
    <location>
        <begin position="124"/>
        <end position="271"/>
    </location>
</feature>
<dbReference type="InterPro" id="IPR007021">
    <property type="entry name" value="DUF659"/>
</dbReference>
<name>A0ABC8XBX0_9POAL</name>
<protein>
    <recommendedName>
        <fullName evidence="1">DUF659 domain-containing protein</fullName>
    </recommendedName>
</protein>
<dbReference type="PANTHER" id="PTHR32166">
    <property type="entry name" value="OSJNBA0013A04.12 PROTEIN"/>
    <property type="match status" value="1"/>
</dbReference>
<accession>A0ABC8XBX0</accession>
<keyword evidence="3" id="KW-1185">Reference proteome</keyword>
<dbReference type="Proteomes" id="UP001497457">
    <property type="component" value="Chromosome 14rd"/>
</dbReference>
<dbReference type="EMBL" id="OZ075124">
    <property type="protein sequence ID" value="CAL4924244.1"/>
    <property type="molecule type" value="Genomic_DNA"/>
</dbReference>
<evidence type="ECO:0000259" key="1">
    <source>
        <dbReference type="Pfam" id="PF04937"/>
    </source>
</evidence>
<dbReference type="Pfam" id="PF04937">
    <property type="entry name" value="DUF659"/>
    <property type="match status" value="1"/>
</dbReference>
<organism evidence="2 3">
    <name type="scientific">Urochloa decumbens</name>
    <dbReference type="NCBI Taxonomy" id="240449"/>
    <lineage>
        <taxon>Eukaryota</taxon>
        <taxon>Viridiplantae</taxon>
        <taxon>Streptophyta</taxon>
        <taxon>Embryophyta</taxon>
        <taxon>Tracheophyta</taxon>
        <taxon>Spermatophyta</taxon>
        <taxon>Magnoliopsida</taxon>
        <taxon>Liliopsida</taxon>
        <taxon>Poales</taxon>
        <taxon>Poaceae</taxon>
        <taxon>PACMAD clade</taxon>
        <taxon>Panicoideae</taxon>
        <taxon>Panicodae</taxon>
        <taxon>Paniceae</taxon>
        <taxon>Melinidinae</taxon>
        <taxon>Urochloa</taxon>
    </lineage>
</organism>
<evidence type="ECO:0000313" key="3">
    <source>
        <dbReference type="Proteomes" id="UP001497457"/>
    </source>
</evidence>
<dbReference type="InterPro" id="IPR012337">
    <property type="entry name" value="RNaseH-like_sf"/>
</dbReference>
<sequence>MCYQLSLGSSIGYSPKEDMDDDVYGYGTFYEDTTEESGFKYKNQGSEESIDMPFVPPTERTLKKREEAQTTNCTKWTEKKRKRVTECIAAWFHEAGIPSNTICLDSFDSMLQAAVKSGPGVQRPSPNELDGLILQRQVLAINQSIEALKKSWALDGCSILVDFWKDLNQRCLLNFAVHCSQGVSFLHYISLPSYDDKYVFRLVDFCIEEVGEKNVVQVVTNMDSETTVAKMLTAKRPYIFWTHCAAYCVVLMLEDIVRIPLIKSTIAKARSLTAFIYGRPHLLDMMHHFINQQDLLQVGTNDYITSYLNLKRLYDKRVELKTMFVSKEWEESKWSKEAVGKRFYNLVVSKEFWDRVLYAINSFEPLMDVLRSMESSMTNGIPYMTYIYGALESAKTEIALCFENKEEHYLPIWDIINFRQDADLKTPLHLASYFLNPHFYYHYRSELENSEILAAFIDAAVECMCIMCQDECTQKKIVYQLELYTTASMSFRRGSHAIRTQMNLDPVSWWELHGGAAKELTTMALRILRLTCASLTGEQSWIEKIHEKNPSPVKHKQFDDSVFVMVNRRLQAKVRMWDNDPLLAYLPGEDEPFEWLVGMSRLEAQLEDKRSALLQARASSRDEVARS</sequence>
<dbReference type="SUPFAM" id="SSF53098">
    <property type="entry name" value="Ribonuclease H-like"/>
    <property type="match status" value="1"/>
</dbReference>
<reference evidence="2" key="1">
    <citation type="submission" date="2024-10" db="EMBL/GenBank/DDBJ databases">
        <authorList>
            <person name="Ryan C."/>
        </authorList>
    </citation>
    <scope>NUCLEOTIDE SEQUENCE [LARGE SCALE GENOMIC DNA]</scope>
</reference>
<proteinExistence type="predicted"/>
<dbReference type="PANTHER" id="PTHR32166:SF74">
    <property type="entry name" value="OS05G0256350 PROTEIN"/>
    <property type="match status" value="1"/>
</dbReference>
<evidence type="ECO:0000313" key="2">
    <source>
        <dbReference type="EMBL" id="CAL4924244.1"/>
    </source>
</evidence>
<dbReference type="AlphaFoldDB" id="A0ABC8XBX0"/>